<dbReference type="Proteomes" id="UP000258309">
    <property type="component" value="Unassembled WGS sequence"/>
</dbReference>
<proteinExistence type="predicted"/>
<feature type="non-terminal residue" evidence="1">
    <location>
        <position position="310"/>
    </location>
</feature>
<keyword evidence="2" id="KW-1185">Reference proteome</keyword>
<accession>A0A3E2H2S6</accession>
<dbReference type="OMA" id="SFRRWEF"/>
<dbReference type="PANTHER" id="PTHR38797">
    <property type="entry name" value="NUCLEAR PORE COMPLEX PROTEIN NUP85-RELATED"/>
    <property type="match status" value="1"/>
</dbReference>
<dbReference type="PANTHER" id="PTHR38797:SF4">
    <property type="entry name" value="NUCLEAR PORE COMPLEX PROTEIN NUP85"/>
    <property type="match status" value="1"/>
</dbReference>
<dbReference type="STRING" id="5539.A0A3E2H2S6"/>
<dbReference type="Pfam" id="PF12311">
    <property type="entry name" value="DUF3632"/>
    <property type="match status" value="1"/>
</dbReference>
<dbReference type="EMBL" id="NCSJ02000194">
    <property type="protein sequence ID" value="RFU27689.1"/>
    <property type="molecule type" value="Genomic_DNA"/>
</dbReference>
<organism evidence="1 2">
    <name type="scientific">Scytalidium lignicola</name>
    <name type="common">Hyphomycete</name>
    <dbReference type="NCBI Taxonomy" id="5539"/>
    <lineage>
        <taxon>Eukaryota</taxon>
        <taxon>Fungi</taxon>
        <taxon>Dikarya</taxon>
        <taxon>Ascomycota</taxon>
        <taxon>Pezizomycotina</taxon>
        <taxon>Leotiomycetes</taxon>
        <taxon>Leotiomycetes incertae sedis</taxon>
        <taxon>Scytalidium</taxon>
    </lineage>
</organism>
<gene>
    <name evidence="1" type="ORF">B7463_g8636</name>
</gene>
<dbReference type="InterPro" id="IPR053204">
    <property type="entry name" value="Oxopyrrolidines_Biosynth-assoc"/>
</dbReference>
<sequence length="310" mass="35344">MSTLNLTLEGLDDAAAYASSKPKKASKLSIPWINSLGQPHKTPAASRLAGTTDYTAAKVAAILQEFLQPDSKTSLEKAAESLLFLISANASEYAEVYSFGEICVEFAEQIPYHHPSQLKLARLLKYLSRSPKFDSKPNLPPKERLHHCYQLLGESIRDNFNGSDTEHPEYWVNFHAFVANFYETGVFGAQPGYALWMMRDSFEEKMPKEACEQDLNVMAAAQWIIWYGQSLFKLILYGDDQDEDENAKESWRFGKQYTGPLIQRRSVERWRYWKQCFQLIVSDTDSSDECKKLASRSANLMDAIEKSMIF</sequence>
<protein>
    <submittedName>
        <fullName evidence="1">Uncharacterized protein</fullName>
    </submittedName>
</protein>
<reference evidence="1 2" key="1">
    <citation type="submission" date="2018-05" db="EMBL/GenBank/DDBJ databases">
        <title>Draft genome sequence of Scytalidium lignicola DSM 105466, a ubiquitous saprotrophic fungus.</title>
        <authorList>
            <person name="Buettner E."/>
            <person name="Gebauer A.M."/>
            <person name="Hofrichter M."/>
            <person name="Liers C."/>
            <person name="Kellner H."/>
        </authorList>
    </citation>
    <scope>NUCLEOTIDE SEQUENCE [LARGE SCALE GENOMIC DNA]</scope>
    <source>
        <strain evidence="1 2">DSM 105466</strain>
    </source>
</reference>
<evidence type="ECO:0000313" key="2">
    <source>
        <dbReference type="Proteomes" id="UP000258309"/>
    </source>
</evidence>
<dbReference type="AlphaFoldDB" id="A0A3E2H2S6"/>
<comment type="caution">
    <text evidence="1">The sequence shown here is derived from an EMBL/GenBank/DDBJ whole genome shotgun (WGS) entry which is preliminary data.</text>
</comment>
<feature type="non-terminal residue" evidence="1">
    <location>
        <position position="1"/>
    </location>
</feature>
<evidence type="ECO:0000313" key="1">
    <source>
        <dbReference type="EMBL" id="RFU27689.1"/>
    </source>
</evidence>
<dbReference type="OrthoDB" id="3350591at2759"/>
<name>A0A3E2H2S6_SCYLI</name>
<dbReference type="InterPro" id="IPR022085">
    <property type="entry name" value="OpdG"/>
</dbReference>